<keyword evidence="1" id="KW-0472">Membrane</keyword>
<keyword evidence="3" id="KW-1185">Reference proteome</keyword>
<keyword evidence="1" id="KW-0812">Transmembrane</keyword>
<feature type="transmembrane region" description="Helical" evidence="1">
    <location>
        <begin position="20"/>
        <end position="41"/>
    </location>
</feature>
<reference evidence="2 3" key="1">
    <citation type="submission" date="2019-05" db="EMBL/GenBank/DDBJ databases">
        <title>Another draft genome of Portunus trituberculatus and its Hox gene families provides insights of decapod evolution.</title>
        <authorList>
            <person name="Jeong J.-H."/>
            <person name="Song I."/>
            <person name="Kim S."/>
            <person name="Choi T."/>
            <person name="Kim D."/>
            <person name="Ryu S."/>
            <person name="Kim W."/>
        </authorList>
    </citation>
    <scope>NUCLEOTIDE SEQUENCE [LARGE SCALE GENOMIC DNA]</scope>
    <source>
        <tissue evidence="2">Muscle</tissue>
    </source>
</reference>
<keyword evidence="1" id="KW-1133">Transmembrane helix</keyword>
<evidence type="ECO:0000313" key="3">
    <source>
        <dbReference type="Proteomes" id="UP000324222"/>
    </source>
</evidence>
<sequence length="180" mass="20835">MLLTCPDTGDRQVLLGESIGIGLAIGLVCGVIFVSIFFIVYRSSYIQNLAAMKKDTKFTGCKNRKVVTSHTSSEPQEAQPYQTRTEIIDDKKRQHENIAVRYKNQQQEEEINVSETDYQNTDHYPHGYDNNYDQPTYENVADMSNYEYEYDYIAPSTVQRWYDEAQSSEGYVHMQSPRQT</sequence>
<gene>
    <name evidence="2" type="ORF">E2C01_078516</name>
</gene>
<dbReference type="Proteomes" id="UP000324222">
    <property type="component" value="Unassembled WGS sequence"/>
</dbReference>
<accession>A0A5B7IP17</accession>
<comment type="caution">
    <text evidence="2">The sequence shown here is derived from an EMBL/GenBank/DDBJ whole genome shotgun (WGS) entry which is preliminary data.</text>
</comment>
<evidence type="ECO:0000313" key="2">
    <source>
        <dbReference type="EMBL" id="MPC83799.1"/>
    </source>
</evidence>
<organism evidence="2 3">
    <name type="scientific">Portunus trituberculatus</name>
    <name type="common">Swimming crab</name>
    <name type="synonym">Neptunus trituberculatus</name>
    <dbReference type="NCBI Taxonomy" id="210409"/>
    <lineage>
        <taxon>Eukaryota</taxon>
        <taxon>Metazoa</taxon>
        <taxon>Ecdysozoa</taxon>
        <taxon>Arthropoda</taxon>
        <taxon>Crustacea</taxon>
        <taxon>Multicrustacea</taxon>
        <taxon>Malacostraca</taxon>
        <taxon>Eumalacostraca</taxon>
        <taxon>Eucarida</taxon>
        <taxon>Decapoda</taxon>
        <taxon>Pleocyemata</taxon>
        <taxon>Brachyura</taxon>
        <taxon>Eubrachyura</taxon>
        <taxon>Portunoidea</taxon>
        <taxon>Portunidae</taxon>
        <taxon>Portuninae</taxon>
        <taxon>Portunus</taxon>
    </lineage>
</organism>
<evidence type="ECO:0000256" key="1">
    <source>
        <dbReference type="SAM" id="Phobius"/>
    </source>
</evidence>
<name>A0A5B7IP17_PORTR</name>
<dbReference type="EMBL" id="VSRR010063541">
    <property type="protein sequence ID" value="MPC83799.1"/>
    <property type="molecule type" value="Genomic_DNA"/>
</dbReference>
<protein>
    <submittedName>
        <fullName evidence="2">Uncharacterized protein</fullName>
    </submittedName>
</protein>
<proteinExistence type="predicted"/>
<dbReference type="AlphaFoldDB" id="A0A5B7IP17"/>